<feature type="binding site" evidence="19">
    <location>
        <position position="233"/>
    </location>
    <ligand>
        <name>Zn(2+)</name>
        <dbReference type="ChEBI" id="CHEBI:29105"/>
        <label>1</label>
    </ligand>
</feature>
<dbReference type="GO" id="GO:0080132">
    <property type="term" value="F:fatty acid 2-hydroxylase activity"/>
    <property type="evidence" value="ECO:0000318"/>
    <property type="project" value="GO_Central"/>
</dbReference>
<evidence type="ECO:0000256" key="7">
    <source>
        <dbReference type="ARBA" id="ARBA00022692"/>
    </source>
</evidence>
<feature type="binding site" evidence="19">
    <location>
        <position position="259"/>
    </location>
    <ligand>
        <name>Zn(2+)</name>
        <dbReference type="ChEBI" id="CHEBI:29105"/>
        <label>1</label>
    </ligand>
</feature>
<evidence type="ECO:0000256" key="3">
    <source>
        <dbReference type="ARBA" id="ARBA00005189"/>
    </source>
</evidence>
<dbReference type="EMBL" id="EAAA01001803">
    <property type="status" value="NOT_ANNOTATED_CDS"/>
    <property type="molecule type" value="Genomic_DNA"/>
</dbReference>
<dbReference type="GO" id="GO:0005783">
    <property type="term" value="C:endoplasmic reticulum"/>
    <property type="evidence" value="ECO:0000318"/>
    <property type="project" value="GO_Central"/>
</dbReference>
<dbReference type="OMA" id="WTIIEYV"/>
<comment type="subcellular location">
    <subcellularLocation>
        <location evidence="1">Endoplasmic reticulum membrane</location>
        <topology evidence="1">Multi-pass membrane protein</topology>
    </subcellularLocation>
</comment>
<evidence type="ECO:0000256" key="16">
    <source>
        <dbReference type="ARBA" id="ARBA00023136"/>
    </source>
</evidence>
<feature type="domain" description="Cytochrome b5 heme-binding" evidence="22">
    <location>
        <begin position="11"/>
        <end position="83"/>
    </location>
</feature>
<sequence>KKRAMPCLCDSEIQDAKKNNQTLIIHNEKVYDVTKFVNVHPGGSKILSLRHGKDVTNIMANAPHVHSKNAYRWLQQYYVADYKPENSTSLNGLNGPEIRDRKLSYNGKQNASPASNQLYEIKPTEDLINWNEPVLWQVGHLREKYHDWVDDPVDRSLRLFKSDFCEFFSKTPWYIIPLVWLPIVALFVLRSHTEFLAGKAMILHSLPGPYKIFFFQVFVSGILLWTFLEYGLHRWLFHSEPPKTSYFLITLHFLLHGQHHKVPFDSGRLVFPPVPASMLFLIAYSVFRLCFVVGVADIVSAGVILGYVGYDMTHYYLHYGQPKRGSYFDRLRAYHVRHHFESPNLGFGISSKLWDYPFQTTIKTNKEKNF</sequence>
<evidence type="ECO:0000256" key="21">
    <source>
        <dbReference type="SAM" id="Phobius"/>
    </source>
</evidence>
<evidence type="ECO:0000256" key="9">
    <source>
        <dbReference type="ARBA" id="ARBA00022824"/>
    </source>
</evidence>
<dbReference type="PIRSF" id="PIRSF005149">
    <property type="entry name" value="IPC-B_HD"/>
    <property type="match status" value="1"/>
</dbReference>
<comment type="cofactor">
    <cofactor evidence="18 19">
        <name>Zn(2+)</name>
        <dbReference type="ChEBI" id="CHEBI:29105"/>
    </cofactor>
    <text evidence="18 19">Binds 2 Zn(2+) ions per subunit that likely form a catalytic dimetal center.</text>
</comment>
<keyword evidence="9 18" id="KW-0256">Endoplasmic reticulum</keyword>
<dbReference type="STRING" id="7719.ENSCINP00000018117"/>
<dbReference type="SMART" id="SM01117">
    <property type="entry name" value="Cyt-b5"/>
    <property type="match status" value="1"/>
</dbReference>
<proteinExistence type="inferred from homology"/>
<feature type="binding site" evidence="19">
    <location>
        <position position="314"/>
    </location>
    <ligand>
        <name>Zn(2+)</name>
        <dbReference type="ChEBI" id="CHEBI:29105"/>
        <label>1</label>
    </ligand>
</feature>
<keyword evidence="7 21" id="KW-0812">Transmembrane</keyword>
<feature type="binding site" evidence="19">
    <location>
        <position position="338"/>
    </location>
    <ligand>
        <name>Zn(2+)</name>
        <dbReference type="ChEBI" id="CHEBI:29105"/>
        <label>1</label>
    </ligand>
</feature>
<dbReference type="GO" id="GO:0006631">
    <property type="term" value="P:fatty acid metabolic process"/>
    <property type="evidence" value="ECO:0000318"/>
    <property type="project" value="GO_Central"/>
</dbReference>
<keyword evidence="12 21" id="KW-1133">Transmembrane helix</keyword>
<comment type="pathway">
    <text evidence="3">Lipid metabolism.</text>
</comment>
<dbReference type="GeneTree" id="ENSGT00390000002142"/>
<evidence type="ECO:0000256" key="19">
    <source>
        <dbReference type="PIRSR" id="PIRSR005149-1"/>
    </source>
</evidence>
<dbReference type="PANTHER" id="PTHR12863:SF1">
    <property type="entry name" value="FATTY ACID 2-HYDROXYLASE"/>
    <property type="match status" value="1"/>
</dbReference>
<evidence type="ECO:0000256" key="5">
    <source>
        <dbReference type="ARBA" id="ARBA00022516"/>
    </source>
</evidence>
<evidence type="ECO:0000256" key="6">
    <source>
        <dbReference type="ARBA" id="ARBA00022617"/>
    </source>
</evidence>
<dbReference type="PROSITE" id="PS50255">
    <property type="entry name" value="CYTOCHROME_B5_2"/>
    <property type="match status" value="1"/>
</dbReference>
<keyword evidence="6 20" id="KW-0349">Heme</keyword>
<keyword evidence="10 18" id="KW-0276">Fatty acid metabolism</keyword>
<dbReference type="InterPro" id="IPR001199">
    <property type="entry name" value="Cyt_B5-like_heme/steroid-bd"/>
</dbReference>
<comment type="pathway">
    <text evidence="2">Sphingolipid metabolism.</text>
</comment>
<evidence type="ECO:0000256" key="11">
    <source>
        <dbReference type="ARBA" id="ARBA00022833"/>
    </source>
</evidence>
<evidence type="ECO:0000256" key="4">
    <source>
        <dbReference type="ARBA" id="ARBA00005747"/>
    </source>
</evidence>
<dbReference type="PANTHER" id="PTHR12863">
    <property type="entry name" value="FATTY ACID HYDROXYLASE"/>
    <property type="match status" value="1"/>
</dbReference>
<keyword evidence="8 18" id="KW-0479">Metal-binding</keyword>
<dbReference type="HOGENOM" id="CLU_034756_2_0_1"/>
<dbReference type="GO" id="GO:0005506">
    <property type="term" value="F:iron ion binding"/>
    <property type="evidence" value="ECO:0007669"/>
    <property type="project" value="UniProtKB-UniRule"/>
</dbReference>
<feature type="binding site" description="axial binding residue" evidence="20">
    <location>
        <position position="40"/>
    </location>
    <ligand>
        <name>heme</name>
        <dbReference type="ChEBI" id="CHEBI:30413"/>
    </ligand>
    <ligandPart>
        <name>Fe</name>
        <dbReference type="ChEBI" id="CHEBI:18248"/>
    </ligandPart>
</feature>
<feature type="transmembrane region" description="Helical" evidence="21">
    <location>
        <begin position="278"/>
        <end position="308"/>
    </location>
</feature>
<dbReference type="PROSITE" id="PS00191">
    <property type="entry name" value="CYTOCHROME_B5_1"/>
    <property type="match status" value="1"/>
</dbReference>
<dbReference type="AlphaFoldDB" id="F6QBE1"/>
<feature type="transmembrane region" description="Helical" evidence="21">
    <location>
        <begin position="171"/>
        <end position="189"/>
    </location>
</feature>
<evidence type="ECO:0000256" key="8">
    <source>
        <dbReference type="ARBA" id="ARBA00022723"/>
    </source>
</evidence>
<feature type="binding site" evidence="19">
    <location>
        <position position="318"/>
    </location>
    <ligand>
        <name>Zn(2+)</name>
        <dbReference type="ChEBI" id="CHEBI:29105"/>
        <label>1</label>
    </ligand>
</feature>
<evidence type="ECO:0000256" key="10">
    <source>
        <dbReference type="ARBA" id="ARBA00022832"/>
    </source>
</evidence>
<dbReference type="GO" id="GO:0006633">
    <property type="term" value="P:fatty acid biosynthetic process"/>
    <property type="evidence" value="ECO:0007669"/>
    <property type="project" value="UniProtKB-KW"/>
</dbReference>
<keyword evidence="13 18" id="KW-0560">Oxidoreductase</keyword>
<evidence type="ECO:0000256" key="18">
    <source>
        <dbReference type="PIRNR" id="PIRNR005149"/>
    </source>
</evidence>
<comment type="function">
    <text evidence="18">Catalyzes stereospecific hydroxylation of free fatty acids at the C-2 position to produce (R)-2-hydroxy fatty acids, which are building blocks of sphingolipids and glycosphingolipids common in neural tissue and epidermis. Plays an essential role in the synthesis of galactosphingolipids of the myelin sheath. Responsible for the synthesis of sphingolipids and glycosphingolipids involved in the formation of epidermal lamellar bodies critical for skin permeability barrier. Participates in the synthesis of glycosphingolipids and a fraction of type II wax diesters in sebaceous gland, specifically regulating hair follicle homeostasis. Involved in the synthesis of sphingolipids of plasma membrane rafts, controlling lipid raft mobility and trafficking of raft-associated proteins.</text>
</comment>
<feature type="binding site" evidence="19">
    <location>
        <position position="238"/>
    </location>
    <ligand>
        <name>Zn(2+)</name>
        <dbReference type="ChEBI" id="CHEBI:29105"/>
        <label>1</label>
    </ligand>
</feature>
<evidence type="ECO:0000256" key="12">
    <source>
        <dbReference type="ARBA" id="ARBA00022989"/>
    </source>
</evidence>
<evidence type="ECO:0000256" key="17">
    <source>
        <dbReference type="ARBA" id="ARBA00023160"/>
    </source>
</evidence>
<dbReference type="InterPro" id="IPR006694">
    <property type="entry name" value="Fatty_acid_hydroxylase"/>
</dbReference>
<keyword evidence="14 18" id="KW-0408">Iron</keyword>
<keyword evidence="5 18" id="KW-0444">Lipid biosynthesis</keyword>
<dbReference type="GO" id="GO:0020037">
    <property type="term" value="F:heme binding"/>
    <property type="evidence" value="ECO:0007669"/>
    <property type="project" value="InterPro"/>
</dbReference>
<evidence type="ECO:0000259" key="22">
    <source>
        <dbReference type="PROSITE" id="PS50255"/>
    </source>
</evidence>
<reference evidence="23" key="2">
    <citation type="journal article" date="2008" name="Genome Biol.">
        <title>Improved genome assembly and evidence-based global gene model set for the chordate Ciona intestinalis: new insight into intron and operon populations.</title>
        <authorList>
            <person name="Satou Y."/>
            <person name="Mineta K."/>
            <person name="Ogasawara M."/>
            <person name="Sasakura Y."/>
            <person name="Shoguchi E."/>
            <person name="Ueno K."/>
            <person name="Yamada L."/>
            <person name="Matsumoto J."/>
            <person name="Wasserscheid J."/>
            <person name="Dewar K."/>
            <person name="Wiley G.B."/>
            <person name="Macmil S.L."/>
            <person name="Roe B.A."/>
            <person name="Zeller R.W."/>
            <person name="Hastings K.E."/>
            <person name="Lemaire P."/>
            <person name="Lindquist E."/>
            <person name="Endo T."/>
            <person name="Hotta K."/>
            <person name="Inaba K."/>
        </authorList>
    </citation>
    <scope>NUCLEOTIDE SEQUENCE [LARGE SCALE GENOMIC DNA]</scope>
    <source>
        <strain evidence="23">wild type</strain>
    </source>
</reference>
<dbReference type="InterPro" id="IPR014430">
    <property type="entry name" value="Scs7"/>
</dbReference>
<keyword evidence="24" id="KW-1185">Reference proteome</keyword>
<organism evidence="23 24">
    <name type="scientific">Ciona intestinalis</name>
    <name type="common">Transparent sea squirt</name>
    <name type="synonym">Ascidia intestinalis</name>
    <dbReference type="NCBI Taxonomy" id="7719"/>
    <lineage>
        <taxon>Eukaryota</taxon>
        <taxon>Metazoa</taxon>
        <taxon>Chordata</taxon>
        <taxon>Tunicata</taxon>
        <taxon>Ascidiacea</taxon>
        <taxon>Phlebobranchia</taxon>
        <taxon>Cionidae</taxon>
        <taxon>Ciona</taxon>
    </lineage>
</organism>
<dbReference type="SUPFAM" id="SSF55856">
    <property type="entry name" value="Cytochrome b5-like heme/steroid binding domain"/>
    <property type="match status" value="1"/>
</dbReference>
<dbReference type="InterPro" id="IPR036400">
    <property type="entry name" value="Cyt_B5-like_heme/steroid_sf"/>
</dbReference>
<dbReference type="Proteomes" id="UP000008144">
    <property type="component" value="Chromosome 3"/>
</dbReference>
<dbReference type="EC" id="1.-.-.-" evidence="18"/>
<keyword evidence="16 18" id="KW-0472">Membrane</keyword>
<feature type="binding site" description="axial binding residue" evidence="20">
    <location>
        <position position="66"/>
    </location>
    <ligand>
        <name>heme</name>
        <dbReference type="ChEBI" id="CHEBI:30413"/>
    </ligand>
    <ligandPart>
        <name>Fe</name>
        <dbReference type="ChEBI" id="CHEBI:18248"/>
    </ligandPart>
</feature>
<feature type="binding site" evidence="19">
    <location>
        <position position="260"/>
    </location>
    <ligand>
        <name>Zn(2+)</name>
        <dbReference type="ChEBI" id="CHEBI:29105"/>
        <label>1</label>
    </ligand>
</feature>
<dbReference type="Pfam" id="PF04116">
    <property type="entry name" value="FA_hydroxylase"/>
    <property type="match status" value="1"/>
</dbReference>
<reference evidence="24" key="1">
    <citation type="journal article" date="2002" name="Science">
        <title>The draft genome of Ciona intestinalis: insights into chordate and vertebrate origins.</title>
        <authorList>
            <person name="Dehal P."/>
            <person name="Satou Y."/>
            <person name="Campbell R.K."/>
            <person name="Chapman J."/>
            <person name="Degnan B."/>
            <person name="De Tomaso A."/>
            <person name="Davidson B."/>
            <person name="Di Gregorio A."/>
            <person name="Gelpke M."/>
            <person name="Goodstein D.M."/>
            <person name="Harafuji N."/>
            <person name="Hastings K.E."/>
            <person name="Ho I."/>
            <person name="Hotta K."/>
            <person name="Huang W."/>
            <person name="Kawashima T."/>
            <person name="Lemaire P."/>
            <person name="Martinez D."/>
            <person name="Meinertzhagen I.A."/>
            <person name="Necula S."/>
            <person name="Nonaka M."/>
            <person name="Putnam N."/>
            <person name="Rash S."/>
            <person name="Saiga H."/>
            <person name="Satake M."/>
            <person name="Terry A."/>
            <person name="Yamada L."/>
            <person name="Wang H.G."/>
            <person name="Awazu S."/>
            <person name="Azumi K."/>
            <person name="Boore J."/>
            <person name="Branno M."/>
            <person name="Chin-Bow S."/>
            <person name="DeSantis R."/>
            <person name="Doyle S."/>
            <person name="Francino P."/>
            <person name="Keys D.N."/>
            <person name="Haga S."/>
            <person name="Hayashi H."/>
            <person name="Hino K."/>
            <person name="Imai K.S."/>
            <person name="Inaba K."/>
            <person name="Kano S."/>
            <person name="Kobayashi K."/>
            <person name="Kobayashi M."/>
            <person name="Lee B.I."/>
            <person name="Makabe K.W."/>
            <person name="Manohar C."/>
            <person name="Matassi G."/>
            <person name="Medina M."/>
            <person name="Mochizuki Y."/>
            <person name="Mount S."/>
            <person name="Morishita T."/>
            <person name="Miura S."/>
            <person name="Nakayama A."/>
            <person name="Nishizaka S."/>
            <person name="Nomoto H."/>
            <person name="Ohta F."/>
            <person name="Oishi K."/>
            <person name="Rigoutsos I."/>
            <person name="Sano M."/>
            <person name="Sasaki A."/>
            <person name="Sasakura Y."/>
            <person name="Shoguchi E."/>
            <person name="Shin-i T."/>
            <person name="Spagnuolo A."/>
            <person name="Stainier D."/>
            <person name="Suzuki M.M."/>
            <person name="Tassy O."/>
            <person name="Takatori N."/>
            <person name="Tokuoka M."/>
            <person name="Yagi K."/>
            <person name="Yoshizaki F."/>
            <person name="Wada S."/>
            <person name="Zhang C."/>
            <person name="Hyatt P.D."/>
            <person name="Larimer F."/>
            <person name="Detter C."/>
            <person name="Doggett N."/>
            <person name="Glavina T."/>
            <person name="Hawkins T."/>
            <person name="Richardson P."/>
            <person name="Lucas S."/>
            <person name="Kohara Y."/>
            <person name="Levine M."/>
            <person name="Satoh N."/>
            <person name="Rokhsar D.S."/>
        </authorList>
    </citation>
    <scope>NUCLEOTIDE SEQUENCE [LARGE SCALE GENOMIC DNA]</scope>
</reference>
<evidence type="ECO:0000256" key="1">
    <source>
        <dbReference type="ARBA" id="ARBA00004477"/>
    </source>
</evidence>
<dbReference type="Pfam" id="PF00173">
    <property type="entry name" value="Cyt-b5"/>
    <property type="match status" value="1"/>
</dbReference>
<dbReference type="Ensembl" id="ENSCINT00000018117.3">
    <property type="protein sequence ID" value="ENSCINP00000018117.3"/>
    <property type="gene ID" value="ENSCING00000008907.3"/>
</dbReference>
<keyword evidence="11 19" id="KW-0862">Zinc</keyword>
<dbReference type="InParanoid" id="F6QBE1"/>
<accession>F6QBE1</accession>
<keyword evidence="17 18" id="KW-0275">Fatty acid biosynthesis</keyword>
<dbReference type="Gene3D" id="3.10.120.10">
    <property type="entry name" value="Cytochrome b5-like heme/steroid binding domain"/>
    <property type="match status" value="1"/>
</dbReference>
<protein>
    <recommendedName>
        <fullName evidence="18">Fatty acid 2-hydroxylase</fullName>
        <ecNumber evidence="18">1.-.-.-</ecNumber>
    </recommendedName>
</protein>
<evidence type="ECO:0000313" key="23">
    <source>
        <dbReference type="Ensembl" id="ENSCINP00000018117.3"/>
    </source>
</evidence>
<feature type="binding site" evidence="19">
    <location>
        <position position="339"/>
    </location>
    <ligand>
        <name>Zn(2+)</name>
        <dbReference type="ChEBI" id="CHEBI:29105"/>
        <label>1</label>
    </ligand>
</feature>
<comment type="similarity">
    <text evidence="4 18">Belongs to the sterol desaturase family. SCS7 subfamily.</text>
</comment>
<feature type="binding site" evidence="19">
    <location>
        <position position="256"/>
    </location>
    <ligand>
        <name>Zn(2+)</name>
        <dbReference type="ChEBI" id="CHEBI:29105"/>
        <label>1</label>
    </ligand>
</feature>
<evidence type="ECO:0000313" key="24">
    <source>
        <dbReference type="Proteomes" id="UP000008144"/>
    </source>
</evidence>
<dbReference type="GO" id="GO:0005789">
    <property type="term" value="C:endoplasmic reticulum membrane"/>
    <property type="evidence" value="ECO:0007669"/>
    <property type="project" value="UniProtKB-SubCell"/>
</dbReference>
<reference evidence="23" key="3">
    <citation type="submission" date="2025-08" db="UniProtKB">
        <authorList>
            <consortium name="Ensembl"/>
        </authorList>
    </citation>
    <scope>IDENTIFICATION</scope>
</reference>
<evidence type="ECO:0000256" key="20">
    <source>
        <dbReference type="PIRSR" id="PIRSR005149-50"/>
    </source>
</evidence>
<keyword evidence="15 18" id="KW-0443">Lipid metabolism</keyword>
<evidence type="ECO:0000256" key="15">
    <source>
        <dbReference type="ARBA" id="ARBA00023098"/>
    </source>
</evidence>
<dbReference type="InterPro" id="IPR018506">
    <property type="entry name" value="Cyt_B5_heme-BS"/>
</dbReference>
<evidence type="ECO:0000256" key="13">
    <source>
        <dbReference type="ARBA" id="ARBA00023002"/>
    </source>
</evidence>
<reference evidence="23" key="4">
    <citation type="submission" date="2025-09" db="UniProtKB">
        <authorList>
            <consortium name="Ensembl"/>
        </authorList>
    </citation>
    <scope>IDENTIFICATION</scope>
</reference>
<feature type="binding site" evidence="19">
    <location>
        <position position="335"/>
    </location>
    <ligand>
        <name>Zn(2+)</name>
        <dbReference type="ChEBI" id="CHEBI:29105"/>
        <label>1</label>
    </ligand>
</feature>
<name>F6QBE1_CIOIN</name>
<evidence type="ECO:0000256" key="2">
    <source>
        <dbReference type="ARBA" id="ARBA00004991"/>
    </source>
</evidence>
<comment type="cofactor">
    <cofactor evidence="20">
        <name>Fe cation</name>
        <dbReference type="ChEBI" id="CHEBI:24875"/>
    </cofactor>
</comment>
<evidence type="ECO:0000256" key="14">
    <source>
        <dbReference type="ARBA" id="ARBA00023004"/>
    </source>
</evidence>
<feature type="transmembrane region" description="Helical" evidence="21">
    <location>
        <begin position="210"/>
        <end position="228"/>
    </location>
</feature>